<gene>
    <name evidence="1" type="ORF">AMSG_10319</name>
</gene>
<evidence type="ECO:0000313" key="1">
    <source>
        <dbReference type="EMBL" id="KNC54331.1"/>
    </source>
</evidence>
<dbReference type="OrthoDB" id="69177at2759"/>
<organism evidence="1 2">
    <name type="scientific">Thecamonas trahens ATCC 50062</name>
    <dbReference type="NCBI Taxonomy" id="461836"/>
    <lineage>
        <taxon>Eukaryota</taxon>
        <taxon>Apusozoa</taxon>
        <taxon>Apusomonadida</taxon>
        <taxon>Apusomonadidae</taxon>
        <taxon>Thecamonas</taxon>
    </lineage>
</organism>
<reference evidence="1 2" key="1">
    <citation type="submission" date="2010-05" db="EMBL/GenBank/DDBJ databases">
        <title>The Genome Sequence of Thecamonas trahens ATCC 50062.</title>
        <authorList>
            <consortium name="The Broad Institute Genome Sequencing Platform"/>
            <person name="Russ C."/>
            <person name="Cuomo C."/>
            <person name="Shea T."/>
            <person name="Young S.K."/>
            <person name="Zeng Q."/>
            <person name="Koehrsen M."/>
            <person name="Haas B."/>
            <person name="Borodovsky M."/>
            <person name="Guigo R."/>
            <person name="Alvarado L."/>
            <person name="Berlin A."/>
            <person name="Bochicchio J."/>
            <person name="Borenstein D."/>
            <person name="Chapman S."/>
            <person name="Chen Z."/>
            <person name="Freedman E."/>
            <person name="Gellesch M."/>
            <person name="Goldberg J."/>
            <person name="Griggs A."/>
            <person name="Gujja S."/>
            <person name="Heilman E."/>
            <person name="Heiman D."/>
            <person name="Hepburn T."/>
            <person name="Howarth C."/>
            <person name="Jen D."/>
            <person name="Larson L."/>
            <person name="Mehta T."/>
            <person name="Park D."/>
            <person name="Pearson M."/>
            <person name="Roberts A."/>
            <person name="Saif S."/>
            <person name="Shenoy N."/>
            <person name="Sisk P."/>
            <person name="Stolte C."/>
            <person name="Sykes S."/>
            <person name="Thomson T."/>
            <person name="Walk T."/>
            <person name="White J."/>
            <person name="Yandava C."/>
            <person name="Burger G."/>
            <person name="Gray M.W."/>
            <person name="Holland P.W.H."/>
            <person name="King N."/>
            <person name="Lang F.B.F."/>
            <person name="Roger A.J."/>
            <person name="Ruiz-Trillo I."/>
            <person name="Lander E."/>
            <person name="Nusbaum C."/>
        </authorList>
    </citation>
    <scope>NUCLEOTIDE SEQUENCE [LARGE SCALE GENOMIC DNA]</scope>
    <source>
        <strain evidence="1 2">ATCC 50062</strain>
    </source>
</reference>
<dbReference type="AlphaFoldDB" id="A0A0L0DQL4"/>
<keyword evidence="2" id="KW-1185">Reference proteome</keyword>
<accession>A0A0L0DQL4</accession>
<proteinExistence type="predicted"/>
<dbReference type="RefSeq" id="XP_013753789.1">
    <property type="nucleotide sequence ID" value="XM_013898335.1"/>
</dbReference>
<dbReference type="GeneID" id="25568570"/>
<protein>
    <submittedName>
        <fullName evidence="1">Uncharacterized protein</fullName>
    </submittedName>
</protein>
<dbReference type="Proteomes" id="UP000054408">
    <property type="component" value="Unassembled WGS sequence"/>
</dbReference>
<dbReference type="EMBL" id="GL349488">
    <property type="protein sequence ID" value="KNC54331.1"/>
    <property type="molecule type" value="Genomic_DNA"/>
</dbReference>
<name>A0A0L0DQL4_THETB</name>
<sequence length="108" mass="12257">MWNIFNIYLVHTAHSIRDEERHIYRAPDEAVYLHTFAHLGPEAGRKYILRTDVMYARVAGSSAVRDPDKRRALDLFNAAGNAEDAGDMAEAMRLYRIAFKLDPALGHA</sequence>
<evidence type="ECO:0000313" key="2">
    <source>
        <dbReference type="Proteomes" id="UP000054408"/>
    </source>
</evidence>